<comment type="caution">
    <text evidence="2">The sequence shown here is derived from an EMBL/GenBank/DDBJ whole genome shotgun (WGS) entry which is preliminary data.</text>
</comment>
<organism evidence="2 3">
    <name type="scientific">Panicum virgatum</name>
    <name type="common">Blackwell switchgrass</name>
    <dbReference type="NCBI Taxonomy" id="38727"/>
    <lineage>
        <taxon>Eukaryota</taxon>
        <taxon>Viridiplantae</taxon>
        <taxon>Streptophyta</taxon>
        <taxon>Embryophyta</taxon>
        <taxon>Tracheophyta</taxon>
        <taxon>Spermatophyta</taxon>
        <taxon>Magnoliopsida</taxon>
        <taxon>Liliopsida</taxon>
        <taxon>Poales</taxon>
        <taxon>Poaceae</taxon>
        <taxon>PACMAD clade</taxon>
        <taxon>Panicoideae</taxon>
        <taxon>Panicodae</taxon>
        <taxon>Paniceae</taxon>
        <taxon>Panicinae</taxon>
        <taxon>Panicum</taxon>
        <taxon>Panicum sect. Hiantes</taxon>
    </lineage>
</organism>
<dbReference type="EMBL" id="CM029042">
    <property type="protein sequence ID" value="KAG2618767.1"/>
    <property type="molecule type" value="Genomic_DNA"/>
</dbReference>
<gene>
    <name evidence="2" type="ORF">PVAP13_3NG141301</name>
</gene>
<evidence type="ECO:0000313" key="2">
    <source>
        <dbReference type="EMBL" id="KAG2618767.1"/>
    </source>
</evidence>
<reference evidence="2" key="1">
    <citation type="submission" date="2020-05" db="EMBL/GenBank/DDBJ databases">
        <title>WGS assembly of Panicum virgatum.</title>
        <authorList>
            <person name="Lovell J.T."/>
            <person name="Jenkins J."/>
            <person name="Shu S."/>
            <person name="Juenger T.E."/>
            <person name="Schmutz J."/>
        </authorList>
    </citation>
    <scope>NUCLEOTIDE SEQUENCE</scope>
    <source>
        <strain evidence="2">AP13</strain>
    </source>
</reference>
<name>A0A8T0U914_PANVG</name>
<protein>
    <submittedName>
        <fullName evidence="2">Uncharacterized protein</fullName>
    </submittedName>
</protein>
<evidence type="ECO:0000313" key="3">
    <source>
        <dbReference type="Proteomes" id="UP000823388"/>
    </source>
</evidence>
<proteinExistence type="predicted"/>
<sequence>PPWAERTRARTHCRCLPLLAPREPLLRMHALAALGTPIRARRDTRSPARVCATPWPLRPRATPRAAALARALCRAPLRALSPAHACRTAAAARPRRALLCHARPCTIPSRDTRTTPRPPAPPLSPRRDGR</sequence>
<dbReference type="AlphaFoldDB" id="A0A8T0U914"/>
<dbReference type="Proteomes" id="UP000823388">
    <property type="component" value="Chromosome 3N"/>
</dbReference>
<accession>A0A8T0U914</accession>
<feature type="non-terminal residue" evidence="2">
    <location>
        <position position="1"/>
    </location>
</feature>
<feature type="region of interest" description="Disordered" evidence="1">
    <location>
        <begin position="106"/>
        <end position="130"/>
    </location>
</feature>
<keyword evidence="3" id="KW-1185">Reference proteome</keyword>
<evidence type="ECO:0000256" key="1">
    <source>
        <dbReference type="SAM" id="MobiDB-lite"/>
    </source>
</evidence>